<dbReference type="InterPro" id="IPR013321">
    <property type="entry name" value="Arc_rbn_hlx_hlx"/>
</dbReference>
<dbReference type="AlphaFoldDB" id="A0A9D1QYS1"/>
<evidence type="ECO:0000256" key="5">
    <source>
        <dbReference type="ARBA" id="ARBA00023125"/>
    </source>
</evidence>
<feature type="binding site" evidence="7">
    <location>
        <position position="92"/>
    </location>
    <ligand>
        <name>Ni(2+)</name>
        <dbReference type="ChEBI" id="CHEBI:49786"/>
    </ligand>
</feature>
<dbReference type="GO" id="GO:0003677">
    <property type="term" value="F:DNA binding"/>
    <property type="evidence" value="ECO:0007669"/>
    <property type="project" value="UniProtKB-KW"/>
</dbReference>
<evidence type="ECO:0000256" key="2">
    <source>
        <dbReference type="ARBA" id="ARBA00022596"/>
    </source>
</evidence>
<comment type="caution">
    <text evidence="10">The sequence shown here is derived from an EMBL/GenBank/DDBJ whole genome shotgun (WGS) entry which is preliminary data.</text>
</comment>
<gene>
    <name evidence="10" type="primary">nikR</name>
    <name evidence="10" type="ORF">H9874_01390</name>
</gene>
<keyword evidence="4 7" id="KW-0805">Transcription regulation</keyword>
<accession>A0A9D1QYS1</accession>
<evidence type="ECO:0000256" key="4">
    <source>
        <dbReference type="ARBA" id="ARBA00023015"/>
    </source>
</evidence>
<dbReference type="InterPro" id="IPR045865">
    <property type="entry name" value="ACT-like_dom_sf"/>
</dbReference>
<feature type="domain" description="Transcription factor NikR nickel binding C-terminal" evidence="9">
    <location>
        <begin position="56"/>
        <end position="131"/>
    </location>
</feature>
<keyword evidence="2 7" id="KW-0533">Nickel</keyword>
<dbReference type="GO" id="GO:0003700">
    <property type="term" value="F:DNA-binding transcription factor activity"/>
    <property type="evidence" value="ECO:0007669"/>
    <property type="project" value="UniProtKB-UniRule"/>
</dbReference>
<comment type="cofactor">
    <cofactor evidence="7">
        <name>Ni(2+)</name>
        <dbReference type="ChEBI" id="CHEBI:49786"/>
    </cofactor>
    <text evidence="7">Binds 1 nickel ion per subunit.</text>
</comment>
<dbReference type="GO" id="GO:0016151">
    <property type="term" value="F:nickel cation binding"/>
    <property type="evidence" value="ECO:0007669"/>
    <property type="project" value="UniProtKB-UniRule"/>
</dbReference>
<comment type="function">
    <text evidence="7">Transcriptional regulator.</text>
</comment>
<dbReference type="HAMAP" id="MF_00476">
    <property type="entry name" value="NikR"/>
    <property type="match status" value="1"/>
</dbReference>
<dbReference type="Gene3D" id="1.10.1220.10">
    <property type="entry name" value="Met repressor-like"/>
    <property type="match status" value="1"/>
</dbReference>
<organism evidence="10 11">
    <name type="scientific">Candidatus Bilophila faecipullorum</name>
    <dbReference type="NCBI Taxonomy" id="2838482"/>
    <lineage>
        <taxon>Bacteria</taxon>
        <taxon>Pseudomonadati</taxon>
        <taxon>Thermodesulfobacteriota</taxon>
        <taxon>Desulfovibrionia</taxon>
        <taxon>Desulfovibrionales</taxon>
        <taxon>Desulfovibrionaceae</taxon>
        <taxon>Bilophila</taxon>
    </lineage>
</organism>
<reference evidence="10" key="1">
    <citation type="journal article" date="2021" name="PeerJ">
        <title>Extensive microbial diversity within the chicken gut microbiome revealed by metagenomics and culture.</title>
        <authorList>
            <person name="Gilroy R."/>
            <person name="Ravi A."/>
            <person name="Getino M."/>
            <person name="Pursley I."/>
            <person name="Horton D.L."/>
            <person name="Alikhan N.F."/>
            <person name="Baker D."/>
            <person name="Gharbi K."/>
            <person name="Hall N."/>
            <person name="Watson M."/>
            <person name="Adriaenssens E.M."/>
            <person name="Foster-Nyarko E."/>
            <person name="Jarju S."/>
            <person name="Secka A."/>
            <person name="Antonio M."/>
            <person name="Oren A."/>
            <person name="Chaudhuri R.R."/>
            <person name="La Ragione R."/>
            <person name="Hildebrand F."/>
            <person name="Pallen M.J."/>
        </authorList>
    </citation>
    <scope>NUCLEOTIDE SEQUENCE</scope>
    <source>
        <strain evidence="10">ChiSxjej5B17-1746</strain>
    </source>
</reference>
<keyword evidence="3 7" id="KW-0479">Metal-binding</keyword>
<dbReference type="Gene3D" id="3.30.70.1150">
    <property type="entry name" value="ACT-like. Chain A, domain 2"/>
    <property type="match status" value="1"/>
</dbReference>
<feature type="binding site" evidence="7">
    <location>
        <position position="79"/>
    </location>
    <ligand>
        <name>Ni(2+)</name>
        <dbReference type="ChEBI" id="CHEBI:49786"/>
    </ligand>
</feature>
<dbReference type="Pfam" id="PF01402">
    <property type="entry name" value="RHH_1"/>
    <property type="match status" value="1"/>
</dbReference>
<evidence type="ECO:0000256" key="3">
    <source>
        <dbReference type="ARBA" id="ARBA00022723"/>
    </source>
</evidence>
<dbReference type="SUPFAM" id="SSF47598">
    <property type="entry name" value="Ribbon-helix-helix"/>
    <property type="match status" value="1"/>
</dbReference>
<dbReference type="Pfam" id="PF08753">
    <property type="entry name" value="NikR_C"/>
    <property type="match status" value="1"/>
</dbReference>
<feature type="binding site" evidence="7">
    <location>
        <position position="98"/>
    </location>
    <ligand>
        <name>Ni(2+)</name>
        <dbReference type="ChEBI" id="CHEBI:49786"/>
    </ligand>
</feature>
<evidence type="ECO:0000256" key="7">
    <source>
        <dbReference type="HAMAP-Rule" id="MF_00476"/>
    </source>
</evidence>
<evidence type="ECO:0000313" key="11">
    <source>
        <dbReference type="Proteomes" id="UP000824264"/>
    </source>
</evidence>
<reference evidence="10" key="2">
    <citation type="submission" date="2021-04" db="EMBL/GenBank/DDBJ databases">
        <authorList>
            <person name="Gilroy R."/>
        </authorList>
    </citation>
    <scope>NUCLEOTIDE SEQUENCE</scope>
    <source>
        <strain evidence="10">ChiSxjej5B17-1746</strain>
    </source>
</reference>
<dbReference type="InterPro" id="IPR014864">
    <property type="entry name" value="TF_NikR_Ni-bd_C"/>
</dbReference>
<evidence type="ECO:0000259" key="8">
    <source>
        <dbReference type="Pfam" id="PF01402"/>
    </source>
</evidence>
<dbReference type="InterPro" id="IPR027271">
    <property type="entry name" value="Acetolactate_synth/TF_NikR_C"/>
</dbReference>
<dbReference type="PANTHER" id="PTHR34719">
    <property type="entry name" value="NICKEL-RESPONSIVE REGULATOR"/>
    <property type="match status" value="1"/>
</dbReference>
<evidence type="ECO:0000313" key="10">
    <source>
        <dbReference type="EMBL" id="HIW77785.1"/>
    </source>
</evidence>
<dbReference type="EMBL" id="DXGI01000050">
    <property type="protein sequence ID" value="HIW77785.1"/>
    <property type="molecule type" value="Genomic_DNA"/>
</dbReference>
<evidence type="ECO:0000259" key="9">
    <source>
        <dbReference type="Pfam" id="PF08753"/>
    </source>
</evidence>
<dbReference type="NCBIfam" id="NF002815">
    <property type="entry name" value="PRK02967.1"/>
    <property type="match status" value="1"/>
</dbReference>
<dbReference type="GO" id="GO:0010045">
    <property type="term" value="P:response to nickel cation"/>
    <property type="evidence" value="ECO:0007669"/>
    <property type="project" value="InterPro"/>
</dbReference>
<dbReference type="NCBIfam" id="NF003381">
    <property type="entry name" value="PRK04460.1"/>
    <property type="match status" value="1"/>
</dbReference>
<name>A0A9D1QYS1_9BACT</name>
<feature type="binding site" evidence="7">
    <location>
        <position position="90"/>
    </location>
    <ligand>
        <name>Ni(2+)</name>
        <dbReference type="ChEBI" id="CHEBI:49786"/>
    </ligand>
</feature>
<dbReference type="PANTHER" id="PTHR34719:SF2">
    <property type="entry name" value="NICKEL-RESPONSIVE REGULATOR"/>
    <property type="match status" value="1"/>
</dbReference>
<dbReference type="InterPro" id="IPR050192">
    <property type="entry name" value="CopG/NikR_regulator"/>
</dbReference>
<keyword evidence="5 7" id="KW-0238">DNA-binding</keyword>
<dbReference type="InterPro" id="IPR010985">
    <property type="entry name" value="Ribbon_hlx_hlx"/>
</dbReference>
<dbReference type="SUPFAM" id="SSF55021">
    <property type="entry name" value="ACT-like"/>
    <property type="match status" value="1"/>
</dbReference>
<proteinExistence type="inferred from homology"/>
<keyword evidence="6 7" id="KW-0804">Transcription</keyword>
<protein>
    <recommendedName>
        <fullName evidence="7">Putative nickel-responsive regulator</fullName>
    </recommendedName>
</protein>
<dbReference type="Proteomes" id="UP000824264">
    <property type="component" value="Unassembled WGS sequence"/>
</dbReference>
<evidence type="ECO:0000256" key="1">
    <source>
        <dbReference type="ARBA" id="ARBA00008478"/>
    </source>
</evidence>
<evidence type="ECO:0000256" key="6">
    <source>
        <dbReference type="ARBA" id="ARBA00023163"/>
    </source>
</evidence>
<dbReference type="NCBIfam" id="NF001884">
    <property type="entry name" value="PRK00630.1"/>
    <property type="match status" value="1"/>
</dbReference>
<dbReference type="NCBIfam" id="NF002169">
    <property type="entry name" value="PRK01002.1"/>
    <property type="match status" value="1"/>
</dbReference>
<dbReference type="InterPro" id="IPR002145">
    <property type="entry name" value="CopG"/>
</dbReference>
<feature type="domain" description="Ribbon-helix-helix protein CopG" evidence="8">
    <location>
        <begin position="5"/>
        <end position="45"/>
    </location>
</feature>
<dbReference type="CDD" id="cd22231">
    <property type="entry name" value="RHH_NikR_HicB-like"/>
    <property type="match status" value="1"/>
</dbReference>
<dbReference type="InterPro" id="IPR022988">
    <property type="entry name" value="Ni_resp_reg_NikR"/>
</dbReference>
<comment type="similarity">
    <text evidence="1 7">Belongs to the transcriptional regulatory CopG/NikR family.</text>
</comment>
<sequence>MGETVRFGVSLDGDLLEKFDALCERQGCPSRSEALRDIIRNALVQDALQSENSDAAGVLTLIYDHHVRDLSRKLTERQHDAHDRIVTTLHVHLDHHNCLEILVLKGKAGELRALADQLRAIRGVTHGTFSITAIGADLP</sequence>